<accession>A0A975C0A3</accession>
<proteinExistence type="predicted"/>
<evidence type="ECO:0000259" key="2">
    <source>
        <dbReference type="Pfam" id="PF00857"/>
    </source>
</evidence>
<dbReference type="InterPro" id="IPR036380">
    <property type="entry name" value="Isochorismatase-like_sf"/>
</dbReference>
<organism evidence="3 4">
    <name type="scientific">Brevundimonas goettingensis</name>
    <dbReference type="NCBI Taxonomy" id="2774190"/>
    <lineage>
        <taxon>Bacteria</taxon>
        <taxon>Pseudomonadati</taxon>
        <taxon>Pseudomonadota</taxon>
        <taxon>Alphaproteobacteria</taxon>
        <taxon>Caulobacterales</taxon>
        <taxon>Caulobacteraceae</taxon>
        <taxon>Brevundimonas</taxon>
    </lineage>
</organism>
<dbReference type="GO" id="GO:0016787">
    <property type="term" value="F:hydrolase activity"/>
    <property type="evidence" value="ECO:0007669"/>
    <property type="project" value="UniProtKB-KW"/>
</dbReference>
<dbReference type="Gene3D" id="3.40.50.850">
    <property type="entry name" value="Isochorismatase-like"/>
    <property type="match status" value="1"/>
</dbReference>
<dbReference type="SUPFAM" id="SSF52499">
    <property type="entry name" value="Isochorismatase-like hydrolases"/>
    <property type="match status" value="1"/>
</dbReference>
<keyword evidence="1" id="KW-0378">Hydrolase</keyword>
<protein>
    <submittedName>
        <fullName evidence="3">Isochorismatase family protein</fullName>
    </submittedName>
</protein>
<dbReference type="EMBL" id="CP062222">
    <property type="protein sequence ID" value="QTC91443.1"/>
    <property type="molecule type" value="Genomic_DNA"/>
</dbReference>
<name>A0A975C0A3_9CAUL</name>
<dbReference type="PANTHER" id="PTHR43540">
    <property type="entry name" value="PEROXYUREIDOACRYLATE/UREIDOACRYLATE AMIDOHYDROLASE-RELATED"/>
    <property type="match status" value="1"/>
</dbReference>
<dbReference type="KEGG" id="bgoe:IFJ75_00460"/>
<dbReference type="Proteomes" id="UP000663918">
    <property type="component" value="Chromosome"/>
</dbReference>
<sequence>MTLEIDPGKTALVLIDLQAGILANTLSPYDSETVVENGLTLARAVKAAGGTVVAVNVSFGPGRINGPQGLIDNPVSTDPVPANYTEIVPELLALADITVTKRQWGALHGTELDTLLRRRGIDTVIVGGIATNFGVETTVREGWSHGYSMIVAEDASTTFSQAMQDFPMKLVFPRIARVRSVTEIVGALGG</sequence>
<evidence type="ECO:0000256" key="1">
    <source>
        <dbReference type="ARBA" id="ARBA00022801"/>
    </source>
</evidence>
<dbReference type="Pfam" id="PF00857">
    <property type="entry name" value="Isochorismatase"/>
    <property type="match status" value="1"/>
</dbReference>
<evidence type="ECO:0000313" key="4">
    <source>
        <dbReference type="Proteomes" id="UP000663918"/>
    </source>
</evidence>
<dbReference type="InterPro" id="IPR050272">
    <property type="entry name" value="Isochorismatase-like_hydrls"/>
</dbReference>
<feature type="domain" description="Isochorismatase-like" evidence="2">
    <location>
        <begin position="10"/>
        <end position="182"/>
    </location>
</feature>
<gene>
    <name evidence="3" type="ORF">IFJ75_00460</name>
</gene>
<evidence type="ECO:0000313" key="3">
    <source>
        <dbReference type="EMBL" id="QTC91443.1"/>
    </source>
</evidence>
<dbReference type="CDD" id="cd00431">
    <property type="entry name" value="cysteine_hydrolases"/>
    <property type="match status" value="1"/>
</dbReference>
<dbReference type="RefSeq" id="WP_207870620.1">
    <property type="nucleotide sequence ID" value="NZ_CP062222.1"/>
</dbReference>
<reference evidence="3" key="1">
    <citation type="submission" date="2020-09" db="EMBL/GenBank/DDBJ databases">
        <title>Brevundimonas sp. LVF2 isolated from a puddle in Goettingen, Germany.</title>
        <authorList>
            <person name="Friedrich I."/>
            <person name="Klassen A."/>
            <person name="Hannes N."/>
            <person name="Schneider D."/>
            <person name="Hertel R."/>
            <person name="Daniel R."/>
        </authorList>
    </citation>
    <scope>NUCLEOTIDE SEQUENCE</scope>
    <source>
        <strain evidence="3">LVF2</strain>
    </source>
</reference>
<dbReference type="PANTHER" id="PTHR43540:SF7">
    <property type="entry name" value="ISOCHORISMATASE FAMILY PROTEIN YECD"/>
    <property type="match status" value="1"/>
</dbReference>
<dbReference type="InterPro" id="IPR000868">
    <property type="entry name" value="Isochorismatase-like_dom"/>
</dbReference>
<keyword evidence="4" id="KW-1185">Reference proteome</keyword>
<dbReference type="AlphaFoldDB" id="A0A975C0A3"/>